<proteinExistence type="predicted"/>
<evidence type="ECO:0000313" key="1">
    <source>
        <dbReference type="EMBL" id="KAI4308534.1"/>
    </source>
</evidence>
<dbReference type="Proteomes" id="UP000828941">
    <property type="component" value="Chromosome 12"/>
</dbReference>
<reference evidence="1 2" key="1">
    <citation type="journal article" date="2022" name="DNA Res.">
        <title>Chromosomal-level genome assembly of the orchid tree Bauhinia variegata (Leguminosae; Cercidoideae) supports the allotetraploid origin hypothesis of Bauhinia.</title>
        <authorList>
            <person name="Zhong Y."/>
            <person name="Chen Y."/>
            <person name="Zheng D."/>
            <person name="Pang J."/>
            <person name="Liu Y."/>
            <person name="Luo S."/>
            <person name="Meng S."/>
            <person name="Qian L."/>
            <person name="Wei D."/>
            <person name="Dai S."/>
            <person name="Zhou R."/>
        </authorList>
    </citation>
    <scope>NUCLEOTIDE SEQUENCE [LARGE SCALE GENOMIC DNA]</scope>
    <source>
        <strain evidence="1">BV-YZ2020</strain>
    </source>
</reference>
<organism evidence="1 2">
    <name type="scientific">Bauhinia variegata</name>
    <name type="common">Purple orchid tree</name>
    <name type="synonym">Phanera variegata</name>
    <dbReference type="NCBI Taxonomy" id="167791"/>
    <lineage>
        <taxon>Eukaryota</taxon>
        <taxon>Viridiplantae</taxon>
        <taxon>Streptophyta</taxon>
        <taxon>Embryophyta</taxon>
        <taxon>Tracheophyta</taxon>
        <taxon>Spermatophyta</taxon>
        <taxon>Magnoliopsida</taxon>
        <taxon>eudicotyledons</taxon>
        <taxon>Gunneridae</taxon>
        <taxon>Pentapetalae</taxon>
        <taxon>rosids</taxon>
        <taxon>fabids</taxon>
        <taxon>Fabales</taxon>
        <taxon>Fabaceae</taxon>
        <taxon>Cercidoideae</taxon>
        <taxon>Cercideae</taxon>
        <taxon>Bauhiniinae</taxon>
        <taxon>Bauhinia</taxon>
    </lineage>
</organism>
<comment type="caution">
    <text evidence="1">The sequence shown here is derived from an EMBL/GenBank/DDBJ whole genome shotgun (WGS) entry which is preliminary data.</text>
</comment>
<gene>
    <name evidence="1" type="ORF">L6164_031593</name>
</gene>
<evidence type="ECO:0000313" key="2">
    <source>
        <dbReference type="Proteomes" id="UP000828941"/>
    </source>
</evidence>
<sequence>MRGNKMSMGFAEKLSYRKEAGAVGMTEIFDPPEVLQRKIQRLAVMIVRSRHLVAFTGAGISTSSGIPDFRGPKGVWTLQSEGKGVPEASVPFHRAVPSMTHMALVALEKAGFLKYLRDFEVETIGMKTTPRRCSDANCGSKLKDTVLDWEGKLPQKEMSPAEKHCQMADVVLCLGTRIFLLDCSFKLICVFLITYDPFSSFKAAASVFRLCSLQITPACYLPLQSLRGGGRIVIVNLQETPMDKRASLVIHGLVDKVIAGVMDHLTLKVSPFVRVDFFQIRLSHCPRLSEEKYVKWTLSITSIHGPRAPLLFVQSIVVSFPERPDLKSAALNKQPFKLKRETLKTNPLVISLKLHFGDGCKCQWTSIKFQVNFEEVAETVLYDKEAIIENLRNLAIEDHCCGQTSLVERNKSAKQEKLVYATTTNMVEYCSDDAASAGSAKHILKRNYNGYVLKRDENLGSSSRWAKKLKAT</sequence>
<accession>A0ACB9LHF8</accession>
<protein>
    <submittedName>
        <fullName evidence="1">Uncharacterized protein</fullName>
    </submittedName>
</protein>
<dbReference type="EMBL" id="CM039437">
    <property type="protein sequence ID" value="KAI4308534.1"/>
    <property type="molecule type" value="Genomic_DNA"/>
</dbReference>
<keyword evidence="2" id="KW-1185">Reference proteome</keyword>
<name>A0ACB9LHF8_BAUVA</name>